<sequence length="67" mass="7366">MTNEEFLTKTRSIIGGGELYKSEVSKAISETAKAIGAKEVSSNGSEYMVVDAEQFLNVFALKLKGWY</sequence>
<name>A0A8S5UT96_9CAUD</name>
<dbReference type="EMBL" id="BK016136">
    <property type="protein sequence ID" value="DAF97720.1"/>
    <property type="molecule type" value="Genomic_DNA"/>
</dbReference>
<accession>A0A8S5UT96</accession>
<proteinExistence type="predicted"/>
<reference evidence="1" key="1">
    <citation type="journal article" date="2021" name="Proc. Natl. Acad. Sci. U.S.A.">
        <title>A Catalog of Tens of Thousands of Viruses from Human Metagenomes Reveals Hidden Associations with Chronic Diseases.</title>
        <authorList>
            <person name="Tisza M.J."/>
            <person name="Buck C.B."/>
        </authorList>
    </citation>
    <scope>NUCLEOTIDE SEQUENCE</scope>
    <source>
        <strain evidence="1">CtYA416</strain>
    </source>
</reference>
<organism evidence="1">
    <name type="scientific">Myoviridae sp. ctYA416</name>
    <dbReference type="NCBI Taxonomy" id="2825125"/>
    <lineage>
        <taxon>Viruses</taxon>
        <taxon>Duplodnaviria</taxon>
        <taxon>Heunggongvirae</taxon>
        <taxon>Uroviricota</taxon>
        <taxon>Caudoviricetes</taxon>
    </lineage>
</organism>
<protein>
    <submittedName>
        <fullName evidence="1">Uncharacterized protein</fullName>
    </submittedName>
</protein>
<evidence type="ECO:0000313" key="1">
    <source>
        <dbReference type="EMBL" id="DAF97720.1"/>
    </source>
</evidence>